<dbReference type="SMART" id="SM00646">
    <property type="entry name" value="Ami_3"/>
    <property type="match status" value="1"/>
</dbReference>
<dbReference type="GO" id="GO:0030288">
    <property type="term" value="C:outer membrane-bounded periplasmic space"/>
    <property type="evidence" value="ECO:0007669"/>
    <property type="project" value="TreeGrafter"/>
</dbReference>
<protein>
    <recommendedName>
        <fullName evidence="3">MurNAc-LAA domain-containing protein</fullName>
    </recommendedName>
</protein>
<evidence type="ECO:0000256" key="1">
    <source>
        <dbReference type="ARBA" id="ARBA00022801"/>
    </source>
</evidence>
<feature type="compositionally biased region" description="Pro residues" evidence="2">
    <location>
        <begin position="64"/>
        <end position="73"/>
    </location>
</feature>
<feature type="domain" description="MurNAc-LAA" evidence="3">
    <location>
        <begin position="151"/>
        <end position="289"/>
    </location>
</feature>
<dbReference type="GO" id="GO:0009253">
    <property type="term" value="P:peptidoglycan catabolic process"/>
    <property type="evidence" value="ECO:0007669"/>
    <property type="project" value="InterPro"/>
</dbReference>
<dbReference type="InterPro" id="IPR050695">
    <property type="entry name" value="N-acetylmuramoyl_amidase_3"/>
</dbReference>
<dbReference type="PANTHER" id="PTHR30404:SF0">
    <property type="entry name" value="N-ACETYLMURAMOYL-L-ALANINE AMIDASE AMIC"/>
    <property type="match status" value="1"/>
</dbReference>
<dbReference type="SUPFAM" id="SSF53187">
    <property type="entry name" value="Zn-dependent exopeptidases"/>
    <property type="match status" value="1"/>
</dbReference>
<comment type="caution">
    <text evidence="4">The sequence shown here is derived from an EMBL/GenBank/DDBJ whole genome shotgun (WGS) entry which is preliminary data.</text>
</comment>
<sequence>MSGPARASGGRGPRSARQGGVYSLHTRGRRALCLGAVCLAGLLMAACMHTVLSEPAGFSGTPRSPAPASPSPPQLTGDPDRPYLLQTQPPYTVALDAGHGGFDTGAEAIIKELEVCEQTVNALYTLLEQDSNYAPVRTRPNGEDRSIKERAQAATDAGASLLLSVHANSDESTGQSHGFECFPTPPGRTYSEESMRFAQCIAQKMGGAGHRLRGENGIRFAYYNGKSKRIVDSTDTKIREQKSFGIVERPYCPAVLVEQCFLTNYSDVENWTGEAGCARAARIYYEAICAYFGTEPLPQGGSV</sequence>
<dbReference type="Pfam" id="PF01520">
    <property type="entry name" value="Amidase_3"/>
    <property type="match status" value="1"/>
</dbReference>
<proteinExistence type="predicted"/>
<name>A0A0W7TQL5_9FIRM</name>
<feature type="region of interest" description="Disordered" evidence="2">
    <location>
        <begin position="1"/>
        <end position="20"/>
    </location>
</feature>
<dbReference type="Proteomes" id="UP000053433">
    <property type="component" value="Unassembled WGS sequence"/>
</dbReference>
<dbReference type="InterPro" id="IPR002508">
    <property type="entry name" value="MurNAc-LAA_cat"/>
</dbReference>
<accession>A0A0W7TQL5</accession>
<dbReference type="PANTHER" id="PTHR30404">
    <property type="entry name" value="N-ACETYLMURAMOYL-L-ALANINE AMIDASE"/>
    <property type="match status" value="1"/>
</dbReference>
<evidence type="ECO:0000259" key="3">
    <source>
        <dbReference type="SMART" id="SM00646"/>
    </source>
</evidence>
<dbReference type="Gene3D" id="3.40.630.40">
    <property type="entry name" value="Zn-dependent exopeptidases"/>
    <property type="match status" value="1"/>
</dbReference>
<dbReference type="CDD" id="cd02696">
    <property type="entry name" value="MurNAc-LAA"/>
    <property type="match status" value="1"/>
</dbReference>
<dbReference type="GO" id="GO:0008745">
    <property type="term" value="F:N-acetylmuramoyl-L-alanine amidase activity"/>
    <property type="evidence" value="ECO:0007669"/>
    <property type="project" value="InterPro"/>
</dbReference>
<gene>
    <name evidence="4" type="ORF">ASJ35_10105</name>
</gene>
<dbReference type="AlphaFoldDB" id="A0A0W7TQL5"/>
<evidence type="ECO:0000256" key="2">
    <source>
        <dbReference type="SAM" id="MobiDB-lite"/>
    </source>
</evidence>
<feature type="region of interest" description="Disordered" evidence="2">
    <location>
        <begin position="57"/>
        <end position="86"/>
    </location>
</feature>
<dbReference type="EMBL" id="LMUA01000012">
    <property type="protein sequence ID" value="KUE76130.1"/>
    <property type="molecule type" value="Genomic_DNA"/>
</dbReference>
<reference evidence="4 5" key="1">
    <citation type="submission" date="2015-10" db="EMBL/GenBank/DDBJ databases">
        <title>A novel member of the family Ruminococcaceae isolated from human faeces.</title>
        <authorList>
            <person name="Shkoporov A.N."/>
            <person name="Chaplin A.V."/>
            <person name="Motuzova O.V."/>
            <person name="Kafarskaia L.I."/>
            <person name="Efimov B.A."/>
        </authorList>
    </citation>
    <scope>NUCLEOTIDE SEQUENCE [LARGE SCALE GENOMIC DNA]</scope>
    <source>
        <strain evidence="4 5">668</strain>
    </source>
</reference>
<dbReference type="GeneID" id="42855405"/>
<organism evidence="4 5">
    <name type="scientific">Ruthenibacterium lactatiformans</name>
    <dbReference type="NCBI Taxonomy" id="1550024"/>
    <lineage>
        <taxon>Bacteria</taxon>
        <taxon>Bacillati</taxon>
        <taxon>Bacillota</taxon>
        <taxon>Clostridia</taxon>
        <taxon>Eubacteriales</taxon>
        <taxon>Oscillospiraceae</taxon>
        <taxon>Ruthenibacterium</taxon>
    </lineage>
</organism>
<dbReference type="RefSeq" id="WP_050004380.1">
    <property type="nucleotide sequence ID" value="NZ_CAQJQL010000241.1"/>
</dbReference>
<keyword evidence="1" id="KW-0378">Hydrolase</keyword>
<evidence type="ECO:0000313" key="4">
    <source>
        <dbReference type="EMBL" id="KUE76130.1"/>
    </source>
</evidence>
<evidence type="ECO:0000313" key="5">
    <source>
        <dbReference type="Proteomes" id="UP000053433"/>
    </source>
</evidence>